<reference evidence="2" key="1">
    <citation type="submission" date="2023-06" db="EMBL/GenBank/DDBJ databases">
        <title>Genome-scale phylogeny and comparative genomics of the fungal order Sordariales.</title>
        <authorList>
            <consortium name="Lawrence Berkeley National Laboratory"/>
            <person name="Hensen N."/>
            <person name="Bonometti L."/>
            <person name="Westerberg I."/>
            <person name="Brannstrom I.O."/>
            <person name="Guillou S."/>
            <person name="Cros-Aarteil S."/>
            <person name="Calhoun S."/>
            <person name="Haridas S."/>
            <person name="Kuo A."/>
            <person name="Mondo S."/>
            <person name="Pangilinan J."/>
            <person name="Riley R."/>
            <person name="Labutti K."/>
            <person name="Andreopoulos B."/>
            <person name="Lipzen A."/>
            <person name="Chen C."/>
            <person name="Yanf M."/>
            <person name="Daum C."/>
            <person name="Ng V."/>
            <person name="Clum A."/>
            <person name="Steindorff A."/>
            <person name="Ohm R."/>
            <person name="Martin F."/>
            <person name="Silar P."/>
            <person name="Natvig D."/>
            <person name="Lalanne C."/>
            <person name="Gautier V."/>
            <person name="Ament-Velasquez S.L."/>
            <person name="Kruys A."/>
            <person name="Hutchinson M.I."/>
            <person name="Powell A.J."/>
            <person name="Barry K."/>
            <person name="Miller A.N."/>
            <person name="Grigoriev I.V."/>
            <person name="Debuchy R."/>
            <person name="Gladieux P."/>
            <person name="Thoren M.H."/>
            <person name="Johannesson H."/>
        </authorList>
    </citation>
    <scope>NUCLEOTIDE SEQUENCE</scope>
    <source>
        <strain evidence="2">SMH2532-1</strain>
    </source>
</reference>
<feature type="signal peptide" evidence="1">
    <location>
        <begin position="1"/>
        <end position="18"/>
    </location>
</feature>
<organism evidence="2 3">
    <name type="scientific">Cercophora newfieldiana</name>
    <dbReference type="NCBI Taxonomy" id="92897"/>
    <lineage>
        <taxon>Eukaryota</taxon>
        <taxon>Fungi</taxon>
        <taxon>Dikarya</taxon>
        <taxon>Ascomycota</taxon>
        <taxon>Pezizomycotina</taxon>
        <taxon>Sordariomycetes</taxon>
        <taxon>Sordariomycetidae</taxon>
        <taxon>Sordariales</taxon>
        <taxon>Lasiosphaeriaceae</taxon>
        <taxon>Cercophora</taxon>
    </lineage>
</organism>
<dbReference type="Proteomes" id="UP001174936">
    <property type="component" value="Unassembled WGS sequence"/>
</dbReference>
<keyword evidence="1" id="KW-0732">Signal</keyword>
<dbReference type="EMBL" id="JAULSV010000006">
    <property type="protein sequence ID" value="KAK0641264.1"/>
    <property type="molecule type" value="Genomic_DNA"/>
</dbReference>
<evidence type="ECO:0008006" key="4">
    <source>
        <dbReference type="Google" id="ProtNLM"/>
    </source>
</evidence>
<dbReference type="AlphaFoldDB" id="A0AA39XVY1"/>
<evidence type="ECO:0000256" key="1">
    <source>
        <dbReference type="SAM" id="SignalP"/>
    </source>
</evidence>
<evidence type="ECO:0000313" key="2">
    <source>
        <dbReference type="EMBL" id="KAK0641264.1"/>
    </source>
</evidence>
<proteinExistence type="predicted"/>
<accession>A0AA39XVY1</accession>
<name>A0AA39XVY1_9PEZI</name>
<sequence length="70" mass="8010">MLSWRILLALYLHRFTRLQERAGVPGWVQCSTHLVDVCRPSQQRTKEGNRVVFGIPAAAQQRGSQRIGKH</sequence>
<keyword evidence="3" id="KW-1185">Reference proteome</keyword>
<comment type="caution">
    <text evidence="2">The sequence shown here is derived from an EMBL/GenBank/DDBJ whole genome shotgun (WGS) entry which is preliminary data.</text>
</comment>
<gene>
    <name evidence="2" type="ORF">B0T16DRAFT_212846</name>
</gene>
<protein>
    <recommendedName>
        <fullName evidence="4">Secreted protein</fullName>
    </recommendedName>
</protein>
<feature type="chain" id="PRO_5041368720" description="Secreted protein" evidence="1">
    <location>
        <begin position="19"/>
        <end position="70"/>
    </location>
</feature>
<evidence type="ECO:0000313" key="3">
    <source>
        <dbReference type="Proteomes" id="UP001174936"/>
    </source>
</evidence>